<protein>
    <submittedName>
        <fullName evidence="1">Uncharacterized protein</fullName>
    </submittedName>
</protein>
<proteinExistence type="predicted"/>
<evidence type="ECO:0000313" key="1">
    <source>
        <dbReference type="EMBL" id="GAA1848224.1"/>
    </source>
</evidence>
<gene>
    <name evidence="1" type="ORF">GCM10009751_00430</name>
</gene>
<sequence length="149" mass="17138">MKYVELRSEDGGIMFDARRYLEALPSFEKLLPGGARRFATDPDHYDFYNTRCVKDLALERQLFDVDSEKFSLEFAPNVHKHDEGLTVTYVDIRSIEFRMEPAAESVPWRFNVLLDEILPEGGGIRHEFELGGGTLVIEAADLEARWRVV</sequence>
<accession>A0ABN2N189</accession>
<dbReference type="EMBL" id="BAAANL010000001">
    <property type="protein sequence ID" value="GAA1848224.1"/>
    <property type="molecule type" value="Genomic_DNA"/>
</dbReference>
<keyword evidence="2" id="KW-1185">Reference proteome</keyword>
<comment type="caution">
    <text evidence="1">The sequence shown here is derived from an EMBL/GenBank/DDBJ whole genome shotgun (WGS) entry which is preliminary data.</text>
</comment>
<evidence type="ECO:0000313" key="2">
    <source>
        <dbReference type="Proteomes" id="UP001501094"/>
    </source>
</evidence>
<reference evidence="1 2" key="1">
    <citation type="journal article" date="2019" name="Int. J. Syst. Evol. Microbiol.">
        <title>The Global Catalogue of Microorganisms (GCM) 10K type strain sequencing project: providing services to taxonomists for standard genome sequencing and annotation.</title>
        <authorList>
            <consortium name="The Broad Institute Genomics Platform"/>
            <consortium name="The Broad Institute Genome Sequencing Center for Infectious Disease"/>
            <person name="Wu L."/>
            <person name="Ma J."/>
        </authorList>
    </citation>
    <scope>NUCLEOTIDE SEQUENCE [LARGE SCALE GENOMIC DNA]</scope>
    <source>
        <strain evidence="1 2">JCM 14326</strain>
    </source>
</reference>
<dbReference type="RefSeq" id="WP_344098650.1">
    <property type="nucleotide sequence ID" value="NZ_BAAANL010000001.1"/>
</dbReference>
<dbReference type="Proteomes" id="UP001501094">
    <property type="component" value="Unassembled WGS sequence"/>
</dbReference>
<organism evidence="1 2">
    <name type="scientific">Myceligenerans crystallogenes</name>
    <dbReference type="NCBI Taxonomy" id="316335"/>
    <lineage>
        <taxon>Bacteria</taxon>
        <taxon>Bacillati</taxon>
        <taxon>Actinomycetota</taxon>
        <taxon>Actinomycetes</taxon>
        <taxon>Micrococcales</taxon>
        <taxon>Promicromonosporaceae</taxon>
        <taxon>Myceligenerans</taxon>
    </lineage>
</organism>
<name>A0ABN2N189_9MICO</name>